<proteinExistence type="predicted"/>
<accession>A0A1G4MDB8</accession>
<dbReference type="EMBL" id="LT598488">
    <property type="protein sequence ID" value="SCW01817.1"/>
    <property type="molecule type" value="Genomic_DNA"/>
</dbReference>
<keyword evidence="2" id="KW-0812">Transmembrane</keyword>
<evidence type="ECO:0000256" key="1">
    <source>
        <dbReference type="SAM" id="MobiDB-lite"/>
    </source>
</evidence>
<evidence type="ECO:0000313" key="4">
    <source>
        <dbReference type="Proteomes" id="UP000190831"/>
    </source>
</evidence>
<dbReference type="AlphaFoldDB" id="A0A1G4MDB8"/>
<dbReference type="OrthoDB" id="4034162at2759"/>
<name>A0A1G4MDB8_LACFM</name>
<reference evidence="4" key="1">
    <citation type="submission" date="2016-03" db="EMBL/GenBank/DDBJ databases">
        <authorList>
            <person name="Devillers H."/>
        </authorList>
    </citation>
    <scope>NUCLEOTIDE SEQUENCE [LARGE SCALE GENOMIC DNA]</scope>
</reference>
<keyword evidence="4" id="KW-1185">Reference proteome</keyword>
<dbReference type="Proteomes" id="UP000190831">
    <property type="component" value="Chromosome E"/>
</dbReference>
<keyword evidence="2" id="KW-1133">Transmembrane helix</keyword>
<feature type="region of interest" description="Disordered" evidence="1">
    <location>
        <begin position="1"/>
        <end position="23"/>
    </location>
</feature>
<evidence type="ECO:0000313" key="3">
    <source>
        <dbReference type="EMBL" id="SCW01817.1"/>
    </source>
</evidence>
<keyword evidence="2" id="KW-0472">Membrane</keyword>
<gene>
    <name evidence="3" type="ORF">LAFE_0E07910G</name>
</gene>
<organism evidence="3 4">
    <name type="scientific">Lachancea fermentati</name>
    <name type="common">Zygosaccharomyces fermentati</name>
    <dbReference type="NCBI Taxonomy" id="4955"/>
    <lineage>
        <taxon>Eukaryota</taxon>
        <taxon>Fungi</taxon>
        <taxon>Dikarya</taxon>
        <taxon>Ascomycota</taxon>
        <taxon>Saccharomycotina</taxon>
        <taxon>Saccharomycetes</taxon>
        <taxon>Saccharomycetales</taxon>
        <taxon>Saccharomycetaceae</taxon>
        <taxon>Lachancea</taxon>
    </lineage>
</organism>
<protein>
    <submittedName>
        <fullName evidence="3">LAFE_0E07910g1_1</fullName>
    </submittedName>
</protein>
<evidence type="ECO:0000256" key="2">
    <source>
        <dbReference type="SAM" id="Phobius"/>
    </source>
</evidence>
<sequence length="73" mass="8056">MHQTYARWDANGGAGGRAPPSPHTMIYRRWARPVGRMLAVCMGSYYALCFGWEWLERSERAQAASGAAARPAA</sequence>
<feature type="transmembrane region" description="Helical" evidence="2">
    <location>
        <begin position="34"/>
        <end position="55"/>
    </location>
</feature>